<feature type="region of interest" description="Disordered" evidence="1">
    <location>
        <begin position="1"/>
        <end position="22"/>
    </location>
</feature>
<organism evidence="3 4">
    <name type="scientific">Hwanghaeella grinnelliae</name>
    <dbReference type="NCBI Taxonomy" id="2500179"/>
    <lineage>
        <taxon>Bacteria</taxon>
        <taxon>Pseudomonadati</taxon>
        <taxon>Pseudomonadota</taxon>
        <taxon>Alphaproteobacteria</taxon>
        <taxon>Rhodospirillales</taxon>
        <taxon>Rhodospirillaceae</taxon>
        <taxon>Hwanghaeella</taxon>
    </lineage>
</organism>
<sequence>MTQTDSGSSPASGDSNGKPGSDRVFLVVVDESEEMPVALKFACKRAQKTGGRVALLHVVQPTEFVHWLGVETLMREENREQGEALLQKYAAEVNRSTGQPAILLVREGDEATEVANLLQEDKTISILVLAASVSSEGPGPVVTHLTGKELSNLRIPITIVPGCLSDEELDAIT</sequence>
<keyword evidence="4" id="KW-1185">Reference proteome</keyword>
<dbReference type="CDD" id="cd00293">
    <property type="entry name" value="USP-like"/>
    <property type="match status" value="1"/>
</dbReference>
<reference evidence="4" key="1">
    <citation type="submission" date="2019-01" db="EMBL/GenBank/DDBJ databases">
        <title>Gri0909 isolated from a small marine red alga.</title>
        <authorList>
            <person name="Kim J."/>
            <person name="Jeong S.E."/>
            <person name="Jeon C.O."/>
        </authorList>
    </citation>
    <scope>NUCLEOTIDE SEQUENCE [LARGE SCALE GENOMIC DNA]</scope>
    <source>
        <strain evidence="4">Gri0909</strain>
    </source>
</reference>
<dbReference type="Pfam" id="PF00582">
    <property type="entry name" value="Usp"/>
    <property type="match status" value="1"/>
</dbReference>
<gene>
    <name evidence="3" type="ORF">EOI86_13950</name>
</gene>
<dbReference type="OrthoDB" id="9813682at2"/>
<accession>A0A437QP51</accession>
<feature type="compositionally biased region" description="Polar residues" evidence="1">
    <location>
        <begin position="1"/>
        <end position="15"/>
    </location>
</feature>
<evidence type="ECO:0000259" key="2">
    <source>
        <dbReference type="Pfam" id="PF00582"/>
    </source>
</evidence>
<feature type="domain" description="UspA" evidence="2">
    <location>
        <begin position="25"/>
        <end position="160"/>
    </location>
</feature>
<dbReference type="EMBL" id="SADE01000002">
    <property type="protein sequence ID" value="RVU36312.1"/>
    <property type="molecule type" value="Genomic_DNA"/>
</dbReference>
<evidence type="ECO:0000313" key="4">
    <source>
        <dbReference type="Proteomes" id="UP000287447"/>
    </source>
</evidence>
<name>A0A437QP51_9PROT</name>
<dbReference type="RefSeq" id="WP_127765788.1">
    <property type="nucleotide sequence ID" value="NZ_SADE01000002.1"/>
</dbReference>
<comment type="caution">
    <text evidence="3">The sequence shown here is derived from an EMBL/GenBank/DDBJ whole genome shotgun (WGS) entry which is preliminary data.</text>
</comment>
<dbReference type="SUPFAM" id="SSF52402">
    <property type="entry name" value="Adenine nucleotide alpha hydrolases-like"/>
    <property type="match status" value="1"/>
</dbReference>
<dbReference type="InterPro" id="IPR006016">
    <property type="entry name" value="UspA"/>
</dbReference>
<dbReference type="AlphaFoldDB" id="A0A437QP51"/>
<protein>
    <submittedName>
        <fullName evidence="3">Universal stress protein</fullName>
    </submittedName>
</protein>
<proteinExistence type="predicted"/>
<evidence type="ECO:0000313" key="3">
    <source>
        <dbReference type="EMBL" id="RVU36312.1"/>
    </source>
</evidence>
<dbReference type="Proteomes" id="UP000287447">
    <property type="component" value="Unassembled WGS sequence"/>
</dbReference>
<evidence type="ECO:0000256" key="1">
    <source>
        <dbReference type="SAM" id="MobiDB-lite"/>
    </source>
</evidence>
<dbReference type="Gene3D" id="3.40.50.12370">
    <property type="match status" value="1"/>
</dbReference>